<comment type="catalytic activity">
    <reaction evidence="11">
        <text>pyruvate + phosphate + ATP = phosphoenolpyruvate + AMP + diphosphate + H(+)</text>
        <dbReference type="Rhea" id="RHEA:10756"/>
        <dbReference type="ChEBI" id="CHEBI:15361"/>
        <dbReference type="ChEBI" id="CHEBI:15378"/>
        <dbReference type="ChEBI" id="CHEBI:30616"/>
        <dbReference type="ChEBI" id="CHEBI:33019"/>
        <dbReference type="ChEBI" id="CHEBI:43474"/>
        <dbReference type="ChEBI" id="CHEBI:58702"/>
        <dbReference type="ChEBI" id="CHEBI:456215"/>
        <dbReference type="EC" id="2.7.9.1"/>
    </reaction>
</comment>
<feature type="active site" description="Tele-phosphohistidine intermediate" evidence="12">
    <location>
        <position position="458"/>
    </location>
</feature>
<evidence type="ECO:0000256" key="5">
    <source>
        <dbReference type="ARBA" id="ARBA00022679"/>
    </source>
</evidence>
<keyword evidence="9" id="KW-0067">ATP-binding</keyword>
<dbReference type="Gene3D" id="3.30.470.20">
    <property type="entry name" value="ATP-grasp fold, B domain"/>
    <property type="match status" value="1"/>
</dbReference>
<evidence type="ECO:0000256" key="14">
    <source>
        <dbReference type="PIRSR" id="PIRSR000853-3"/>
    </source>
</evidence>
<protein>
    <recommendedName>
        <fullName evidence="4 11">Pyruvate, phosphate dikinase</fullName>
        <ecNumber evidence="3 11">2.7.9.1</ecNumber>
    </recommendedName>
</protein>
<dbReference type="AlphaFoldDB" id="A0A2H0KFD1"/>
<dbReference type="InterPro" id="IPR036637">
    <property type="entry name" value="Phosphohistidine_dom_sf"/>
</dbReference>
<evidence type="ECO:0000259" key="17">
    <source>
        <dbReference type="Pfam" id="PF02896"/>
    </source>
</evidence>
<evidence type="ECO:0000256" key="2">
    <source>
        <dbReference type="ARBA" id="ARBA00007837"/>
    </source>
</evidence>
<feature type="binding site" evidence="13">
    <location>
        <position position="620"/>
    </location>
    <ligand>
        <name>substrate</name>
    </ligand>
</feature>
<feature type="domain" description="Pyruvate phosphate dikinase AMP/ATP-binding" evidence="16">
    <location>
        <begin position="24"/>
        <end position="298"/>
    </location>
</feature>
<dbReference type="Gene3D" id="3.50.30.10">
    <property type="entry name" value="Phosphohistidine domain"/>
    <property type="match status" value="1"/>
</dbReference>
<keyword evidence="7" id="KW-0547">Nucleotide-binding</keyword>
<evidence type="ECO:0000256" key="3">
    <source>
        <dbReference type="ARBA" id="ARBA00011994"/>
    </source>
</evidence>
<dbReference type="InterPro" id="IPR013815">
    <property type="entry name" value="ATP_grasp_subdomain_1"/>
</dbReference>
<dbReference type="Pfam" id="PF01326">
    <property type="entry name" value="PPDK_N"/>
    <property type="match status" value="2"/>
</dbReference>
<dbReference type="SUPFAM" id="SSF56059">
    <property type="entry name" value="Glutathione synthetase ATP-binding domain-like"/>
    <property type="match status" value="1"/>
</dbReference>
<accession>A0A2H0KFD1</accession>
<evidence type="ECO:0000256" key="4">
    <source>
        <dbReference type="ARBA" id="ARBA00020138"/>
    </source>
</evidence>
<feature type="binding site" evidence="13">
    <location>
        <position position="772"/>
    </location>
    <ligand>
        <name>substrate</name>
    </ligand>
</feature>
<comment type="caution">
    <text evidence="18">The sequence shown here is derived from an EMBL/GenBank/DDBJ whole genome shotgun (WGS) entry which is preliminary data.</text>
</comment>
<evidence type="ECO:0000256" key="1">
    <source>
        <dbReference type="ARBA" id="ARBA00001946"/>
    </source>
</evidence>
<proteinExistence type="inferred from homology"/>
<dbReference type="InterPro" id="IPR018274">
    <property type="entry name" value="PEP_util_AS"/>
</dbReference>
<dbReference type="InterPro" id="IPR040442">
    <property type="entry name" value="Pyrv_kinase-like_dom_sf"/>
</dbReference>
<sequence>MVNKAKYVYFFGEGKAEGNGKMKDILGGKGAGLAEMTNADIPVPPGFTITTDVCRWFYSHDQKLPNELDAQYQEAIAKLEKAVDKKFGNSDDPLLVSVRSGAKFSMPGMMDTVLNLGLNDGAVLGLAEKTNNERFAYDAYRRFIHMFSNVVLGIGKEEFEAVLIKKKESLGIKLDTELKAEALKELIVEYKELVKEKTKHEFPQEALVQLALARDAVFKSWNTPRAVTYRRLNKIADDLGTAVNIQAMVFGNMGDDCATGVGFTRNPSTGEKAFYGEYLTNAQGEDVVAGIRTPKPITELGKDMPLAYEQLREITTKLEQHYKDIQDFEFTIEKGKLYMLQTRNGKRTAFAAVKVAVDMFKEGLLTKDEALMRVEPNQINQLLHPIFDPKTKYEVLAKGLPASPGAAVGKVVFTSEEAVTQGDTDKVILVRLETCPDDIAGMDMAQGVLTARGGITSHAAVVARGMGKCAVVGCETIKVSEAEKKFTVDGITVTEGQWISINGNTGEVILDKVPTVEPELTGDFGEFMGWADEVRKLGVRANADIPRDAIVARKFGAEGIGLCRTEHMFFAEDRLPFMQEMIVADTEEGRRKALDKLLAFQKEDFKGLFKEMEGLPVTIRTLDPPLHEFLPKTHEEAVELSKKIGVPADKIWARAEELHELNPMLGHRGCRLGITYPEITEMQVKAIILAACELKKDEKIEVEPEIMIPLVGNVSELKDQKELVVKVAEEVMKQHGVKIHYKVGTMIEVPRGALTADEVAEEADFFSCGTNDLTQMTMGFSRDDSGKFIKVYLDKKIIKDDPFQTLDQTGVGQLVQMAVEKGRSVKKDLKVGICGEHGGDPESIKFCHRVGLNYVSCSPYRVPIARLAASQAVIEEKMGVSGHTNK</sequence>
<evidence type="ECO:0000256" key="9">
    <source>
        <dbReference type="ARBA" id="ARBA00022840"/>
    </source>
</evidence>
<feature type="binding site" evidence="14">
    <location>
        <position position="748"/>
    </location>
    <ligand>
        <name>Mg(2+)</name>
        <dbReference type="ChEBI" id="CHEBI:18420"/>
    </ligand>
</feature>
<reference evidence="18 19" key="1">
    <citation type="submission" date="2017-09" db="EMBL/GenBank/DDBJ databases">
        <title>Depth-based differentiation of microbial function through sediment-hosted aquifers and enrichment of novel symbionts in the deep terrestrial subsurface.</title>
        <authorList>
            <person name="Probst A.J."/>
            <person name="Ladd B."/>
            <person name="Jarett J.K."/>
            <person name="Geller-Mcgrath D.E."/>
            <person name="Sieber C.M."/>
            <person name="Emerson J.B."/>
            <person name="Anantharaman K."/>
            <person name="Thomas B.C."/>
            <person name="Malmstrom R."/>
            <person name="Stieglmeier M."/>
            <person name="Klingl A."/>
            <person name="Woyke T."/>
            <person name="Ryan C.M."/>
            <person name="Banfield J.F."/>
        </authorList>
    </citation>
    <scope>NUCLEOTIDE SEQUENCE [LARGE SCALE GENOMIC DNA]</scope>
    <source>
        <strain evidence="18">CG11_big_fil_rev_8_21_14_0_20_40_12</strain>
    </source>
</reference>
<dbReference type="PANTHER" id="PTHR22931:SF9">
    <property type="entry name" value="PYRUVATE, PHOSPHATE DIKINASE 1, CHLOROPLASTIC"/>
    <property type="match status" value="1"/>
</dbReference>
<keyword evidence="6 14" id="KW-0479">Metal-binding</keyword>
<keyword evidence="5" id="KW-0808">Transferase</keyword>
<dbReference type="GO" id="GO:0016301">
    <property type="term" value="F:kinase activity"/>
    <property type="evidence" value="ECO:0007669"/>
    <property type="project" value="UniProtKB-UniRule"/>
</dbReference>
<dbReference type="GO" id="GO:0046872">
    <property type="term" value="F:metal ion binding"/>
    <property type="evidence" value="ECO:0007669"/>
    <property type="project" value="UniProtKB-UniRule"/>
</dbReference>
<keyword evidence="18" id="KW-0670">Pyruvate</keyword>
<evidence type="ECO:0000256" key="11">
    <source>
        <dbReference type="PIRNR" id="PIRNR000853"/>
    </source>
</evidence>
<dbReference type="NCBIfam" id="NF004531">
    <property type="entry name" value="PRK05878.1"/>
    <property type="match status" value="1"/>
</dbReference>
<dbReference type="GO" id="GO:0005524">
    <property type="term" value="F:ATP binding"/>
    <property type="evidence" value="ECO:0007669"/>
    <property type="project" value="UniProtKB-UniRule"/>
</dbReference>
<dbReference type="PROSITE" id="PS00370">
    <property type="entry name" value="PEP_ENZYMES_PHOS_SITE"/>
    <property type="match status" value="1"/>
</dbReference>
<organism evidence="18 19">
    <name type="scientific">Candidatus Shapirobacteria bacterium CG11_big_fil_rev_8_21_14_0_20_40_12</name>
    <dbReference type="NCBI Taxonomy" id="1974889"/>
    <lineage>
        <taxon>Bacteria</taxon>
        <taxon>Candidatus Shapironibacteriota</taxon>
    </lineage>
</organism>
<feature type="binding site" evidence="13">
    <location>
        <position position="748"/>
    </location>
    <ligand>
        <name>substrate</name>
    </ligand>
</feature>
<evidence type="ECO:0000259" key="16">
    <source>
        <dbReference type="Pfam" id="PF01326"/>
    </source>
</evidence>
<dbReference type="NCBIfam" id="TIGR01828">
    <property type="entry name" value="pyru_phos_dikin"/>
    <property type="match status" value="1"/>
</dbReference>
<feature type="binding site" evidence="14">
    <location>
        <position position="772"/>
    </location>
    <ligand>
        <name>Mg(2+)</name>
        <dbReference type="ChEBI" id="CHEBI:18420"/>
    </ligand>
</feature>
<dbReference type="SUPFAM" id="SSF52009">
    <property type="entry name" value="Phosphohistidine domain"/>
    <property type="match status" value="1"/>
</dbReference>
<dbReference type="EC" id="2.7.9.1" evidence="3 11"/>
<dbReference type="PANTHER" id="PTHR22931">
    <property type="entry name" value="PHOSPHOENOLPYRUVATE DIKINASE-RELATED"/>
    <property type="match status" value="1"/>
</dbReference>
<dbReference type="InterPro" id="IPR015813">
    <property type="entry name" value="Pyrv/PenolPyrv_kinase-like_dom"/>
</dbReference>
<evidence type="ECO:0000256" key="6">
    <source>
        <dbReference type="ARBA" id="ARBA00022723"/>
    </source>
</evidence>
<keyword evidence="8 18" id="KW-0418">Kinase</keyword>
<dbReference type="Gene3D" id="3.30.1490.20">
    <property type="entry name" value="ATP-grasp fold, A domain"/>
    <property type="match status" value="1"/>
</dbReference>
<evidence type="ECO:0000256" key="7">
    <source>
        <dbReference type="ARBA" id="ARBA00022741"/>
    </source>
</evidence>
<dbReference type="Pfam" id="PF02896">
    <property type="entry name" value="PEP-utilizers_C"/>
    <property type="match status" value="1"/>
</dbReference>
<dbReference type="SUPFAM" id="SSF51621">
    <property type="entry name" value="Phosphoenolpyruvate/pyruvate domain"/>
    <property type="match status" value="1"/>
</dbReference>
<dbReference type="InterPro" id="IPR008279">
    <property type="entry name" value="PEP-util_enz_mobile_dom"/>
</dbReference>
<feature type="domain" description="Pyruvate phosphate dikinase AMP/ATP-binding" evidence="16">
    <location>
        <begin position="309"/>
        <end position="362"/>
    </location>
</feature>
<dbReference type="InterPro" id="IPR002192">
    <property type="entry name" value="PPDK_AMP/ATP-bd"/>
</dbReference>
<comment type="cofactor">
    <cofactor evidence="1 11 14">
        <name>Mg(2+)</name>
        <dbReference type="ChEBI" id="CHEBI:18420"/>
    </cofactor>
</comment>
<gene>
    <name evidence="18" type="ORF">COV89_03155</name>
</gene>
<comment type="similarity">
    <text evidence="2 11">Belongs to the PEP-utilizing enzyme family.</text>
</comment>
<feature type="domain" description="PEP-utilising enzyme mobile" evidence="15">
    <location>
        <begin position="425"/>
        <end position="506"/>
    </location>
</feature>
<evidence type="ECO:0000256" key="8">
    <source>
        <dbReference type="ARBA" id="ARBA00022777"/>
    </source>
</evidence>
<dbReference type="Gene3D" id="3.20.20.60">
    <property type="entry name" value="Phosphoenolpyruvate-binding domains"/>
    <property type="match status" value="1"/>
</dbReference>
<feature type="binding site" evidence="13">
    <location>
        <position position="564"/>
    </location>
    <ligand>
        <name>substrate</name>
    </ligand>
</feature>
<feature type="domain" description="PEP-utilising enzyme C-terminal" evidence="17">
    <location>
        <begin position="521"/>
        <end position="872"/>
    </location>
</feature>
<dbReference type="InterPro" id="IPR010121">
    <property type="entry name" value="Pyruvate_phosphate_dikinase"/>
</dbReference>
<dbReference type="EMBL" id="PCVI01000050">
    <property type="protein sequence ID" value="PIQ69935.1"/>
    <property type="molecule type" value="Genomic_DNA"/>
</dbReference>
<evidence type="ECO:0000256" key="13">
    <source>
        <dbReference type="PIRSR" id="PIRSR000853-2"/>
    </source>
</evidence>
<evidence type="ECO:0000313" key="18">
    <source>
        <dbReference type="EMBL" id="PIQ69935.1"/>
    </source>
</evidence>
<dbReference type="GO" id="GO:0050242">
    <property type="term" value="F:pyruvate, phosphate dikinase activity"/>
    <property type="evidence" value="ECO:0007669"/>
    <property type="project" value="UniProtKB-UniRule"/>
</dbReference>
<dbReference type="Proteomes" id="UP000231371">
    <property type="component" value="Unassembled WGS sequence"/>
</dbReference>
<feature type="binding site" evidence="13">
    <location>
        <position position="770"/>
    </location>
    <ligand>
        <name>substrate</name>
    </ligand>
</feature>
<name>A0A2H0KFD1_9BACT</name>
<dbReference type="PIRSF" id="PIRSF000853">
    <property type="entry name" value="PPDK"/>
    <property type="match status" value="1"/>
</dbReference>
<evidence type="ECO:0000256" key="12">
    <source>
        <dbReference type="PIRSR" id="PIRSR000853-1"/>
    </source>
</evidence>
<dbReference type="InterPro" id="IPR000121">
    <property type="entry name" value="PEP_util_C"/>
</dbReference>
<evidence type="ECO:0000313" key="19">
    <source>
        <dbReference type="Proteomes" id="UP000231371"/>
    </source>
</evidence>
<evidence type="ECO:0000256" key="10">
    <source>
        <dbReference type="ARBA" id="ARBA00022842"/>
    </source>
</evidence>
<feature type="binding site" evidence="13">
    <location>
        <position position="771"/>
    </location>
    <ligand>
        <name>substrate</name>
    </ligand>
</feature>
<feature type="active site" description="Proton donor" evidence="12">
    <location>
        <position position="834"/>
    </location>
</feature>
<feature type="binding site" evidence="13">
    <location>
        <position position="769"/>
    </location>
    <ligand>
        <name>substrate</name>
    </ligand>
</feature>
<dbReference type="Pfam" id="PF00391">
    <property type="entry name" value="PEP-utilizers"/>
    <property type="match status" value="1"/>
</dbReference>
<evidence type="ECO:0000259" key="15">
    <source>
        <dbReference type="Pfam" id="PF00391"/>
    </source>
</evidence>
<keyword evidence="10 14" id="KW-0460">Magnesium</keyword>
<dbReference type="Gene3D" id="1.20.80.30">
    <property type="match status" value="1"/>
</dbReference>
<dbReference type="Gene3D" id="1.10.189.10">
    <property type="entry name" value="Pyruvate Phosphate Dikinase, domain 2"/>
    <property type="match status" value="1"/>
</dbReference>